<reference evidence="1" key="2">
    <citation type="journal article" date="2015" name="Data Brief">
        <title>Shoot transcriptome of the giant reed, Arundo donax.</title>
        <authorList>
            <person name="Barrero R.A."/>
            <person name="Guerrero F.D."/>
            <person name="Moolhuijzen P."/>
            <person name="Goolsby J.A."/>
            <person name="Tidwell J."/>
            <person name="Bellgard S.E."/>
            <person name="Bellgard M.I."/>
        </authorList>
    </citation>
    <scope>NUCLEOTIDE SEQUENCE</scope>
    <source>
        <tissue evidence="1">Shoot tissue taken approximately 20 cm above the soil surface</tissue>
    </source>
</reference>
<proteinExistence type="predicted"/>
<protein>
    <submittedName>
        <fullName evidence="1">Uncharacterized protein</fullName>
    </submittedName>
</protein>
<name>A0A0A8ZZN4_ARUDO</name>
<accession>A0A0A8ZZN4</accession>
<sequence length="22" mass="2654">MRSRVEHPLPSLYINTSYFEDV</sequence>
<organism evidence="1">
    <name type="scientific">Arundo donax</name>
    <name type="common">Giant reed</name>
    <name type="synonym">Donax arundinaceus</name>
    <dbReference type="NCBI Taxonomy" id="35708"/>
    <lineage>
        <taxon>Eukaryota</taxon>
        <taxon>Viridiplantae</taxon>
        <taxon>Streptophyta</taxon>
        <taxon>Embryophyta</taxon>
        <taxon>Tracheophyta</taxon>
        <taxon>Spermatophyta</taxon>
        <taxon>Magnoliopsida</taxon>
        <taxon>Liliopsida</taxon>
        <taxon>Poales</taxon>
        <taxon>Poaceae</taxon>
        <taxon>PACMAD clade</taxon>
        <taxon>Arundinoideae</taxon>
        <taxon>Arundineae</taxon>
        <taxon>Arundo</taxon>
    </lineage>
</organism>
<evidence type="ECO:0000313" key="1">
    <source>
        <dbReference type="EMBL" id="JAD44306.1"/>
    </source>
</evidence>
<reference evidence="1" key="1">
    <citation type="submission" date="2014-09" db="EMBL/GenBank/DDBJ databases">
        <authorList>
            <person name="Magalhaes I.L.F."/>
            <person name="Oliveira U."/>
            <person name="Santos F.R."/>
            <person name="Vidigal T.H.D.A."/>
            <person name="Brescovit A.D."/>
            <person name="Santos A.J."/>
        </authorList>
    </citation>
    <scope>NUCLEOTIDE SEQUENCE</scope>
    <source>
        <tissue evidence="1">Shoot tissue taken approximately 20 cm above the soil surface</tissue>
    </source>
</reference>
<dbReference type="EMBL" id="GBRH01253589">
    <property type="protein sequence ID" value="JAD44306.1"/>
    <property type="molecule type" value="Transcribed_RNA"/>
</dbReference>
<dbReference type="AlphaFoldDB" id="A0A0A8ZZN4"/>